<proteinExistence type="predicted"/>
<name>A0A2B7XBV7_9EURO</name>
<comment type="caution">
    <text evidence="2">The sequence shown here is derived from an EMBL/GenBank/DDBJ whole genome shotgun (WGS) entry which is preliminary data.</text>
</comment>
<dbReference type="PANTHER" id="PTHR43157">
    <property type="entry name" value="PHOSPHATIDYLINOSITOL-GLYCAN BIOSYNTHESIS CLASS F PROTEIN-RELATED"/>
    <property type="match status" value="1"/>
</dbReference>
<dbReference type="STRING" id="2060905.A0A2B7XBV7"/>
<reference evidence="2 3" key="1">
    <citation type="submission" date="2017-10" db="EMBL/GenBank/DDBJ databases">
        <title>Comparative genomics in systemic dimorphic fungi from Ajellomycetaceae.</title>
        <authorList>
            <person name="Munoz J.F."/>
            <person name="Mcewen J.G."/>
            <person name="Clay O.K."/>
            <person name="Cuomo C.A."/>
        </authorList>
    </citation>
    <scope>NUCLEOTIDE SEQUENCE [LARGE SCALE GENOMIC DNA]</scope>
    <source>
        <strain evidence="2 3">UAMH130</strain>
    </source>
</reference>
<dbReference type="InterPro" id="IPR002347">
    <property type="entry name" value="SDR_fam"/>
</dbReference>
<dbReference type="OrthoDB" id="4181190at2759"/>
<dbReference type="AlphaFoldDB" id="A0A2B7XBV7"/>
<dbReference type="Pfam" id="PF00106">
    <property type="entry name" value="adh_short"/>
    <property type="match status" value="1"/>
</dbReference>
<keyword evidence="1" id="KW-0560">Oxidoreductase</keyword>
<evidence type="ECO:0000313" key="3">
    <source>
        <dbReference type="Proteomes" id="UP000224080"/>
    </source>
</evidence>
<dbReference type="Proteomes" id="UP000224080">
    <property type="component" value="Unassembled WGS sequence"/>
</dbReference>
<dbReference type="Gene3D" id="3.40.50.720">
    <property type="entry name" value="NAD(P)-binding Rossmann-like Domain"/>
    <property type="match status" value="1"/>
</dbReference>
<accession>A0A2B7XBV7</accession>
<protein>
    <submittedName>
        <fullName evidence="2">Uncharacterized protein</fullName>
    </submittedName>
</protein>
<sequence>MADAFTSVPVKPTLSSYWWVARNPPANPTTSFRGKTVLISGANVGLGFEAVMKFAALGASNLILGVCSLPKEEQAKVIIEARTGCSAHVIQLIELDMTSYQSVENFIQQVNKRFTVVHAAVLNIRVFQQFYKLSLEGWKMLIQVNIISTAYLRILLLPKLCETGLFISRAAHLEIVASCVQGDVNVKDVCDLSSILQKINNLKNFRIGSQYSISKLLVMTILGRTTEEGSRTLVTGTLLGPEAHGGFWTHDRIAMPAILVVTDEGKKLGTQCWKEILDLL</sequence>
<organism evidence="2 3">
    <name type="scientific">Blastomyces parvus</name>
    <dbReference type="NCBI Taxonomy" id="2060905"/>
    <lineage>
        <taxon>Eukaryota</taxon>
        <taxon>Fungi</taxon>
        <taxon>Dikarya</taxon>
        <taxon>Ascomycota</taxon>
        <taxon>Pezizomycotina</taxon>
        <taxon>Eurotiomycetes</taxon>
        <taxon>Eurotiomycetidae</taxon>
        <taxon>Onygenales</taxon>
        <taxon>Ajellomycetaceae</taxon>
        <taxon>Blastomyces</taxon>
    </lineage>
</organism>
<gene>
    <name evidence="2" type="ORF">GX51_02380</name>
</gene>
<dbReference type="PANTHER" id="PTHR43157:SF22">
    <property type="entry name" value="SHORT-CHAIN DEHYDROGENASE_REDUCTASE PHMF"/>
    <property type="match status" value="1"/>
</dbReference>
<evidence type="ECO:0000313" key="2">
    <source>
        <dbReference type="EMBL" id="PGH06369.1"/>
    </source>
</evidence>
<dbReference type="EMBL" id="PDNC01000022">
    <property type="protein sequence ID" value="PGH06369.1"/>
    <property type="molecule type" value="Genomic_DNA"/>
</dbReference>
<keyword evidence="3" id="KW-1185">Reference proteome</keyword>
<dbReference type="GO" id="GO:0016491">
    <property type="term" value="F:oxidoreductase activity"/>
    <property type="evidence" value="ECO:0007669"/>
    <property type="project" value="UniProtKB-KW"/>
</dbReference>
<dbReference type="SUPFAM" id="SSF51735">
    <property type="entry name" value="NAD(P)-binding Rossmann-fold domains"/>
    <property type="match status" value="1"/>
</dbReference>
<evidence type="ECO:0000256" key="1">
    <source>
        <dbReference type="ARBA" id="ARBA00023002"/>
    </source>
</evidence>
<dbReference type="InterPro" id="IPR036291">
    <property type="entry name" value="NAD(P)-bd_dom_sf"/>
</dbReference>